<dbReference type="InterPro" id="IPR029058">
    <property type="entry name" value="AB_hydrolase_fold"/>
</dbReference>
<keyword evidence="2" id="KW-1185">Reference proteome</keyword>
<accession>A0A917YMS4</accession>
<sequence>MVGGLSILRIDGACAFMEVSMLRALLIWLLGAGIAQADCVVLLHGLARSETSLLAMEKALQVQGFQVVNNGYPSTSEPIRVLAPKVGEAVAQCGAQTVHFVTHSMGGILARVWLKDHKPEQMGRVVMLAPPNHGSELVDAFGQIGAFEWLNGPAGIQLGTGDGSVPNALPLPDFELGVIAGNRSLNPVYSSIIEGKDDGKVSVESTRVAGMKAHLTLPVTHTFMMLNPQVIAQTVLFLREGRFDPNMGYARAVEIALGKAP</sequence>
<dbReference type="EMBL" id="BMLP01000005">
    <property type="protein sequence ID" value="GGO35039.1"/>
    <property type="molecule type" value="Genomic_DNA"/>
</dbReference>
<proteinExistence type="predicted"/>
<evidence type="ECO:0000313" key="2">
    <source>
        <dbReference type="Proteomes" id="UP000598196"/>
    </source>
</evidence>
<dbReference type="Gene3D" id="3.40.50.1820">
    <property type="entry name" value="alpha/beta hydrolase"/>
    <property type="match status" value="1"/>
</dbReference>
<dbReference type="PANTHER" id="PTHR37946:SF1">
    <property type="entry name" value="SLL1969 PROTEIN"/>
    <property type="match status" value="1"/>
</dbReference>
<reference evidence="1 2" key="1">
    <citation type="journal article" date="2014" name="Int. J. Syst. Evol. Microbiol.">
        <title>Complete genome sequence of Corynebacterium casei LMG S-19264T (=DSM 44701T), isolated from a smear-ripened cheese.</title>
        <authorList>
            <consortium name="US DOE Joint Genome Institute (JGI-PGF)"/>
            <person name="Walter F."/>
            <person name="Albersmeier A."/>
            <person name="Kalinowski J."/>
            <person name="Ruckert C."/>
        </authorList>
    </citation>
    <scope>NUCLEOTIDE SEQUENCE [LARGE SCALE GENOMIC DNA]</scope>
    <source>
        <strain evidence="1 2">CGMCC 1.7029</strain>
    </source>
</reference>
<comment type="caution">
    <text evidence="1">The sequence shown here is derived from an EMBL/GenBank/DDBJ whole genome shotgun (WGS) entry which is preliminary data.</text>
</comment>
<name>A0A917YMS4_9RHOB</name>
<protein>
    <submittedName>
        <fullName evidence="1">Acetyltransferase</fullName>
    </submittedName>
</protein>
<dbReference type="PANTHER" id="PTHR37946">
    <property type="entry name" value="SLL1969 PROTEIN"/>
    <property type="match status" value="1"/>
</dbReference>
<organism evidence="1 2">
    <name type="scientific">Gemmobacter aquaticus</name>
    <dbReference type="NCBI Taxonomy" id="490185"/>
    <lineage>
        <taxon>Bacteria</taxon>
        <taxon>Pseudomonadati</taxon>
        <taxon>Pseudomonadota</taxon>
        <taxon>Alphaproteobacteria</taxon>
        <taxon>Rhodobacterales</taxon>
        <taxon>Paracoccaceae</taxon>
        <taxon>Gemmobacter</taxon>
    </lineage>
</organism>
<dbReference type="Proteomes" id="UP000598196">
    <property type="component" value="Unassembled WGS sequence"/>
</dbReference>
<dbReference type="AlphaFoldDB" id="A0A917YMS4"/>
<evidence type="ECO:0000313" key="1">
    <source>
        <dbReference type="EMBL" id="GGO35039.1"/>
    </source>
</evidence>
<gene>
    <name evidence="1" type="ORF">GCM10010991_26670</name>
</gene>
<dbReference type="SUPFAM" id="SSF53474">
    <property type="entry name" value="alpha/beta-Hydrolases"/>
    <property type="match status" value="1"/>
</dbReference>